<comment type="similarity">
    <text evidence="3">Belongs to the SMN family.</text>
</comment>
<feature type="region of interest" description="Disordered" evidence="8">
    <location>
        <begin position="51"/>
        <end position="73"/>
    </location>
</feature>
<feature type="compositionally biased region" description="Polar residues" evidence="8">
    <location>
        <begin position="51"/>
        <end position="60"/>
    </location>
</feature>
<dbReference type="GO" id="GO:0030018">
    <property type="term" value="C:Z disc"/>
    <property type="evidence" value="ECO:0007669"/>
    <property type="project" value="UniProtKB-SubCell"/>
</dbReference>
<comment type="subcellular location">
    <subcellularLocation>
        <location evidence="1">Cytoplasm</location>
        <location evidence="1">Myofibril</location>
        <location evidence="1">Sarcomere</location>
        <location evidence="1">Z line</location>
    </subcellularLocation>
    <subcellularLocation>
        <location evidence="2">Nucleus</location>
        <location evidence="2">Cajal body</location>
    </subcellularLocation>
    <subcellularLocation>
        <location evidence="7">Nucleus</location>
        <location evidence="7">Gem</location>
    </subcellularLocation>
</comment>
<comment type="caution">
    <text evidence="10">The sequence shown here is derived from an EMBL/GenBank/DDBJ whole genome shotgun (WGS) entry which is preliminary data.</text>
</comment>
<name>A0A8J2QN58_9NEOP</name>
<evidence type="ECO:0000256" key="1">
    <source>
        <dbReference type="ARBA" id="ARBA00004216"/>
    </source>
</evidence>
<dbReference type="Proteomes" id="UP000789524">
    <property type="component" value="Unassembled WGS sequence"/>
</dbReference>
<evidence type="ECO:0000256" key="8">
    <source>
        <dbReference type="SAM" id="MobiDB-lite"/>
    </source>
</evidence>
<dbReference type="InterPro" id="IPR040424">
    <property type="entry name" value="Smn1"/>
</dbReference>
<evidence type="ECO:0000256" key="6">
    <source>
        <dbReference type="ARBA" id="ARBA00023242"/>
    </source>
</evidence>
<dbReference type="SMART" id="SM00333">
    <property type="entry name" value="TUDOR"/>
    <property type="match status" value="1"/>
</dbReference>
<organism evidence="10 11">
    <name type="scientific">Danaus chrysippus</name>
    <name type="common">African queen</name>
    <dbReference type="NCBI Taxonomy" id="151541"/>
    <lineage>
        <taxon>Eukaryota</taxon>
        <taxon>Metazoa</taxon>
        <taxon>Ecdysozoa</taxon>
        <taxon>Arthropoda</taxon>
        <taxon>Hexapoda</taxon>
        <taxon>Insecta</taxon>
        <taxon>Pterygota</taxon>
        <taxon>Neoptera</taxon>
        <taxon>Endopterygota</taxon>
        <taxon>Lepidoptera</taxon>
        <taxon>Glossata</taxon>
        <taxon>Ditrysia</taxon>
        <taxon>Papilionoidea</taxon>
        <taxon>Nymphalidae</taxon>
        <taxon>Danainae</taxon>
        <taxon>Danaini</taxon>
        <taxon>Danaina</taxon>
        <taxon>Danaus</taxon>
        <taxon>Anosia</taxon>
    </lineage>
</organism>
<dbReference type="GO" id="GO:0097504">
    <property type="term" value="C:Gemini of Cajal bodies"/>
    <property type="evidence" value="ECO:0007669"/>
    <property type="project" value="UniProtKB-SubCell"/>
</dbReference>
<feature type="compositionally biased region" description="Basic residues" evidence="8">
    <location>
        <begin position="167"/>
        <end position="181"/>
    </location>
</feature>
<sequence length="244" mass="27651">MSRNDILYVKGMAFSDTDEAEEDIWDDSKLNDAYDKALKIANAEVAKRVAMSTNTAQTKDANSKTKSKPNKTSKWKVGMHCRAVYEGDGIEYEAVLLRIINDKECVIKFIGYDNTELVSMSDLKQSLGNAEREQQIKDSLADKNNDLQNYMDISDRATSPGSTASLQRKKKNGKKKNKQKQRNSFEFPDIPLPNLSQFRNLSPLDVPPPMLHPPQESEDQALSSMLLSWYMSGYYTGLYQGMKR</sequence>
<evidence type="ECO:0000256" key="2">
    <source>
        <dbReference type="ARBA" id="ARBA00004408"/>
    </source>
</evidence>
<evidence type="ECO:0000256" key="7">
    <source>
        <dbReference type="ARBA" id="ARBA00034695"/>
    </source>
</evidence>
<evidence type="ECO:0000313" key="11">
    <source>
        <dbReference type="Proteomes" id="UP000789524"/>
    </source>
</evidence>
<protein>
    <submittedName>
        <fullName evidence="10">(African queen) hypothetical protein</fullName>
    </submittedName>
</protein>
<dbReference type="InterPro" id="IPR047313">
    <property type="entry name" value="SMN_C"/>
</dbReference>
<dbReference type="GO" id="GO:0006397">
    <property type="term" value="P:mRNA processing"/>
    <property type="evidence" value="ECO:0007669"/>
    <property type="project" value="UniProtKB-KW"/>
</dbReference>
<dbReference type="PANTHER" id="PTHR39267">
    <property type="entry name" value="SURVIVAL MOTOR NEURON-LIKE PROTEIN 1"/>
    <property type="match status" value="1"/>
</dbReference>
<accession>A0A8J2QN58</accession>
<evidence type="ECO:0000313" key="10">
    <source>
        <dbReference type="EMBL" id="CAG9566344.1"/>
    </source>
</evidence>
<dbReference type="CDD" id="cd22852">
    <property type="entry name" value="SMN_C"/>
    <property type="match status" value="1"/>
</dbReference>
<keyword evidence="11" id="KW-1185">Reference proteome</keyword>
<keyword evidence="6" id="KW-0539">Nucleus</keyword>
<reference evidence="10" key="1">
    <citation type="submission" date="2021-09" db="EMBL/GenBank/DDBJ databases">
        <authorList>
            <person name="Martin H S."/>
        </authorList>
    </citation>
    <scope>NUCLEOTIDE SEQUENCE</scope>
</reference>
<dbReference type="Gene3D" id="3.40.190.10">
    <property type="entry name" value="Periplasmic binding protein-like II"/>
    <property type="match status" value="1"/>
</dbReference>
<evidence type="ECO:0000256" key="3">
    <source>
        <dbReference type="ARBA" id="ARBA00005371"/>
    </source>
</evidence>
<feature type="domain" description="Tudor" evidence="9">
    <location>
        <begin position="74"/>
        <end position="133"/>
    </location>
</feature>
<dbReference type="PANTHER" id="PTHR39267:SF1">
    <property type="entry name" value="SURVIVAL MOTOR NEURON PROTEIN"/>
    <property type="match status" value="1"/>
</dbReference>
<dbReference type="Gene3D" id="2.30.30.140">
    <property type="match status" value="1"/>
</dbReference>
<dbReference type="GO" id="GO:0015030">
    <property type="term" value="C:Cajal body"/>
    <property type="evidence" value="ECO:0007669"/>
    <property type="project" value="UniProtKB-SubCell"/>
</dbReference>
<keyword evidence="5" id="KW-0508">mRNA splicing</keyword>
<dbReference type="SUPFAM" id="SSF63748">
    <property type="entry name" value="Tudor/PWWP/MBT"/>
    <property type="match status" value="1"/>
</dbReference>
<gene>
    <name evidence="10" type="ORF">DCHRY22_LOCUS6999</name>
</gene>
<evidence type="ECO:0000259" key="9">
    <source>
        <dbReference type="PROSITE" id="PS50304"/>
    </source>
</evidence>
<evidence type="ECO:0000256" key="5">
    <source>
        <dbReference type="ARBA" id="ARBA00023187"/>
    </source>
</evidence>
<dbReference type="GO" id="GO:0003723">
    <property type="term" value="F:RNA binding"/>
    <property type="evidence" value="ECO:0007669"/>
    <property type="project" value="InterPro"/>
</dbReference>
<dbReference type="AlphaFoldDB" id="A0A8J2QN58"/>
<dbReference type="PROSITE" id="PS50304">
    <property type="entry name" value="TUDOR"/>
    <property type="match status" value="1"/>
</dbReference>
<dbReference type="Pfam" id="PF20635">
    <property type="entry name" value="SMN_YG-box"/>
    <property type="match status" value="1"/>
</dbReference>
<dbReference type="EMBL" id="CAKASE010000056">
    <property type="protein sequence ID" value="CAG9566344.1"/>
    <property type="molecule type" value="Genomic_DNA"/>
</dbReference>
<feature type="compositionally biased region" description="Polar residues" evidence="8">
    <location>
        <begin position="156"/>
        <end position="166"/>
    </location>
</feature>
<dbReference type="OrthoDB" id="197400at2759"/>
<dbReference type="InterPro" id="IPR002999">
    <property type="entry name" value="Tudor"/>
</dbReference>
<keyword evidence="4" id="KW-0507">mRNA processing</keyword>
<evidence type="ECO:0000256" key="4">
    <source>
        <dbReference type="ARBA" id="ARBA00022664"/>
    </source>
</evidence>
<dbReference type="Pfam" id="PF06003">
    <property type="entry name" value="SMN_Tudor"/>
    <property type="match status" value="1"/>
</dbReference>
<dbReference type="InterPro" id="IPR010304">
    <property type="entry name" value="SMN_Tudor"/>
</dbReference>
<feature type="region of interest" description="Disordered" evidence="8">
    <location>
        <begin position="152"/>
        <end position="219"/>
    </location>
</feature>
<proteinExistence type="inferred from homology"/>
<dbReference type="GO" id="GO:0008380">
    <property type="term" value="P:RNA splicing"/>
    <property type="evidence" value="ECO:0007669"/>
    <property type="project" value="UniProtKB-KW"/>
</dbReference>